<evidence type="ECO:0000313" key="2">
    <source>
        <dbReference type="EMBL" id="KAK4827821.1"/>
    </source>
</evidence>
<comment type="caution">
    <text evidence="2">The sequence shown here is derived from an EMBL/GenBank/DDBJ whole genome shotgun (WGS) entry which is preliminary data.</text>
</comment>
<evidence type="ECO:0000256" key="1">
    <source>
        <dbReference type="SAM" id="MobiDB-lite"/>
    </source>
</evidence>
<reference evidence="2 3" key="1">
    <citation type="journal article" date="2023" name="J. Hered.">
        <title>Chromosome-level genome of the wood stork (Mycteria americana) provides insight into avian chromosome evolution.</title>
        <authorList>
            <person name="Flamio R. Jr."/>
            <person name="Ramstad K.M."/>
        </authorList>
    </citation>
    <scope>NUCLEOTIDE SEQUENCE [LARGE SCALE GENOMIC DNA]</scope>
    <source>
        <strain evidence="2">JAX WOST 10</strain>
    </source>
</reference>
<dbReference type="PANTHER" id="PTHR33332">
    <property type="entry name" value="REVERSE TRANSCRIPTASE DOMAIN-CONTAINING PROTEIN"/>
    <property type="match status" value="1"/>
</dbReference>
<keyword evidence="3" id="KW-1185">Reference proteome</keyword>
<dbReference type="EMBL" id="JAUNZN010000002">
    <property type="protein sequence ID" value="KAK4827821.1"/>
    <property type="molecule type" value="Genomic_DNA"/>
</dbReference>
<evidence type="ECO:0000313" key="3">
    <source>
        <dbReference type="Proteomes" id="UP001333110"/>
    </source>
</evidence>
<dbReference type="Proteomes" id="UP001333110">
    <property type="component" value="Unassembled WGS sequence"/>
</dbReference>
<gene>
    <name evidence="2" type="ORF">QYF61_021905</name>
</gene>
<dbReference type="AlphaFoldDB" id="A0AAN7SFL7"/>
<proteinExistence type="predicted"/>
<organism evidence="2 3">
    <name type="scientific">Mycteria americana</name>
    <name type="common">Wood stork</name>
    <dbReference type="NCBI Taxonomy" id="33587"/>
    <lineage>
        <taxon>Eukaryota</taxon>
        <taxon>Metazoa</taxon>
        <taxon>Chordata</taxon>
        <taxon>Craniata</taxon>
        <taxon>Vertebrata</taxon>
        <taxon>Euteleostomi</taxon>
        <taxon>Archelosauria</taxon>
        <taxon>Archosauria</taxon>
        <taxon>Dinosauria</taxon>
        <taxon>Saurischia</taxon>
        <taxon>Theropoda</taxon>
        <taxon>Coelurosauria</taxon>
        <taxon>Aves</taxon>
        <taxon>Neognathae</taxon>
        <taxon>Neoaves</taxon>
        <taxon>Aequornithes</taxon>
        <taxon>Ciconiiformes</taxon>
        <taxon>Ciconiidae</taxon>
        <taxon>Mycteria</taxon>
    </lineage>
</organism>
<protein>
    <submittedName>
        <fullName evidence="2">Uncharacterized protein</fullName>
    </submittedName>
</protein>
<sequence>MVHQALQLPGSFASLPRAKAKQKHSDKGRINSSLRRNGEGTAAEQQHIQVNIYWHENLQKVYVNLAILKNKRKHLTYPLWIMKASNAVNLPQSGYRTGYKDLGVWVDGKLNMSQQCALAAKRANRVLGCTKHSIASWLREVIVPLCTALVQPHLEYCVQVWAPQYKKDIRLLECVQRRATEVVKGLKGKT</sequence>
<name>A0AAN7SFL7_MYCAM</name>
<feature type="region of interest" description="Disordered" evidence="1">
    <location>
        <begin position="17"/>
        <end position="41"/>
    </location>
</feature>
<accession>A0AAN7SFL7</accession>